<dbReference type="PANTHER" id="PTHR27001">
    <property type="entry name" value="OS01G0253100 PROTEIN"/>
    <property type="match status" value="1"/>
</dbReference>
<dbReference type="GO" id="GO:0004672">
    <property type="term" value="F:protein kinase activity"/>
    <property type="evidence" value="ECO:0007669"/>
    <property type="project" value="InterPro"/>
</dbReference>
<dbReference type="EMBL" id="MU128990">
    <property type="protein sequence ID" value="KAF9512216.1"/>
    <property type="molecule type" value="Genomic_DNA"/>
</dbReference>
<dbReference type="SMART" id="SM00220">
    <property type="entry name" value="S_TKc"/>
    <property type="match status" value="1"/>
</dbReference>
<dbReference type="PROSITE" id="PS50011">
    <property type="entry name" value="PROTEIN_KINASE_DOM"/>
    <property type="match status" value="1"/>
</dbReference>
<dbReference type="AlphaFoldDB" id="A0A9P6AUL0"/>
<dbReference type="Proteomes" id="UP000886523">
    <property type="component" value="Unassembled WGS sequence"/>
</dbReference>
<sequence length="165" mass="18219">MNVGIKFSRLKREALVWKSLNHVNIVPLFGFISGKLGPGLVSPWYSKGNVHQYVQRVPHVRREPLCEDVARGLRYLHEHDPPIIHGDLKGANVLVALNGRAALCDFGLSVKLDGDPTGFTSSAIGGTLRFMTYEQLNGNPGFRSPSGDTYAYACTYGCQEPQKLY</sequence>
<dbReference type="CDD" id="cd00180">
    <property type="entry name" value="PKc"/>
    <property type="match status" value="1"/>
</dbReference>
<keyword evidence="5" id="KW-1185">Reference proteome</keyword>
<evidence type="ECO:0000313" key="5">
    <source>
        <dbReference type="Proteomes" id="UP000886523"/>
    </source>
</evidence>
<evidence type="ECO:0000256" key="1">
    <source>
        <dbReference type="ARBA" id="ARBA00022741"/>
    </source>
</evidence>
<feature type="domain" description="Protein kinase" evidence="3">
    <location>
        <begin position="1"/>
        <end position="165"/>
    </location>
</feature>
<dbReference type="InterPro" id="IPR011009">
    <property type="entry name" value="Kinase-like_dom_sf"/>
</dbReference>
<dbReference type="SUPFAM" id="SSF56112">
    <property type="entry name" value="Protein kinase-like (PK-like)"/>
    <property type="match status" value="1"/>
</dbReference>
<accession>A0A9P6AUL0</accession>
<keyword evidence="1" id="KW-0547">Nucleotide-binding</keyword>
<dbReference type="PROSITE" id="PS00108">
    <property type="entry name" value="PROTEIN_KINASE_ST"/>
    <property type="match status" value="1"/>
</dbReference>
<comment type="caution">
    <text evidence="4">The sequence shown here is derived from an EMBL/GenBank/DDBJ whole genome shotgun (WGS) entry which is preliminary data.</text>
</comment>
<dbReference type="GO" id="GO:0005524">
    <property type="term" value="F:ATP binding"/>
    <property type="evidence" value="ECO:0007669"/>
    <property type="project" value="UniProtKB-KW"/>
</dbReference>
<gene>
    <name evidence="4" type="ORF">BS47DRAFT_1102295</name>
</gene>
<reference evidence="4" key="1">
    <citation type="journal article" date="2020" name="Nat. Commun.">
        <title>Large-scale genome sequencing of mycorrhizal fungi provides insights into the early evolution of symbiotic traits.</title>
        <authorList>
            <person name="Miyauchi S."/>
            <person name="Kiss E."/>
            <person name="Kuo A."/>
            <person name="Drula E."/>
            <person name="Kohler A."/>
            <person name="Sanchez-Garcia M."/>
            <person name="Morin E."/>
            <person name="Andreopoulos B."/>
            <person name="Barry K.W."/>
            <person name="Bonito G."/>
            <person name="Buee M."/>
            <person name="Carver A."/>
            <person name="Chen C."/>
            <person name="Cichocki N."/>
            <person name="Clum A."/>
            <person name="Culley D."/>
            <person name="Crous P.W."/>
            <person name="Fauchery L."/>
            <person name="Girlanda M."/>
            <person name="Hayes R.D."/>
            <person name="Keri Z."/>
            <person name="LaButti K."/>
            <person name="Lipzen A."/>
            <person name="Lombard V."/>
            <person name="Magnuson J."/>
            <person name="Maillard F."/>
            <person name="Murat C."/>
            <person name="Nolan M."/>
            <person name="Ohm R.A."/>
            <person name="Pangilinan J."/>
            <person name="Pereira M.F."/>
            <person name="Perotto S."/>
            <person name="Peter M."/>
            <person name="Pfister S."/>
            <person name="Riley R."/>
            <person name="Sitrit Y."/>
            <person name="Stielow J.B."/>
            <person name="Szollosi G."/>
            <person name="Zifcakova L."/>
            <person name="Stursova M."/>
            <person name="Spatafora J.W."/>
            <person name="Tedersoo L."/>
            <person name="Vaario L.M."/>
            <person name="Yamada A."/>
            <person name="Yan M."/>
            <person name="Wang P."/>
            <person name="Xu J."/>
            <person name="Bruns T."/>
            <person name="Baldrian P."/>
            <person name="Vilgalys R."/>
            <person name="Dunand C."/>
            <person name="Henrissat B."/>
            <person name="Grigoriev I.V."/>
            <person name="Hibbett D."/>
            <person name="Nagy L.G."/>
            <person name="Martin F.M."/>
        </authorList>
    </citation>
    <scope>NUCLEOTIDE SEQUENCE</scope>
    <source>
        <strain evidence="4">UP504</strain>
    </source>
</reference>
<protein>
    <recommendedName>
        <fullName evidence="3">Protein kinase domain-containing protein</fullName>
    </recommendedName>
</protein>
<dbReference type="Gene3D" id="1.10.510.10">
    <property type="entry name" value="Transferase(Phosphotransferase) domain 1"/>
    <property type="match status" value="1"/>
</dbReference>
<name>A0A9P6AUL0_9AGAM</name>
<evidence type="ECO:0000259" key="3">
    <source>
        <dbReference type="PROSITE" id="PS50011"/>
    </source>
</evidence>
<dbReference type="Pfam" id="PF00069">
    <property type="entry name" value="Pkinase"/>
    <property type="match status" value="1"/>
</dbReference>
<evidence type="ECO:0000256" key="2">
    <source>
        <dbReference type="ARBA" id="ARBA00022840"/>
    </source>
</evidence>
<keyword evidence="2" id="KW-0067">ATP-binding</keyword>
<dbReference type="GO" id="GO:0005886">
    <property type="term" value="C:plasma membrane"/>
    <property type="evidence" value="ECO:0007669"/>
    <property type="project" value="TreeGrafter"/>
</dbReference>
<organism evidence="4 5">
    <name type="scientific">Hydnum rufescens UP504</name>
    <dbReference type="NCBI Taxonomy" id="1448309"/>
    <lineage>
        <taxon>Eukaryota</taxon>
        <taxon>Fungi</taxon>
        <taxon>Dikarya</taxon>
        <taxon>Basidiomycota</taxon>
        <taxon>Agaricomycotina</taxon>
        <taxon>Agaricomycetes</taxon>
        <taxon>Cantharellales</taxon>
        <taxon>Hydnaceae</taxon>
        <taxon>Hydnum</taxon>
    </lineage>
</organism>
<evidence type="ECO:0000313" key="4">
    <source>
        <dbReference type="EMBL" id="KAF9512216.1"/>
    </source>
</evidence>
<dbReference type="InterPro" id="IPR008271">
    <property type="entry name" value="Ser/Thr_kinase_AS"/>
</dbReference>
<proteinExistence type="predicted"/>
<dbReference type="InterPro" id="IPR000719">
    <property type="entry name" value="Prot_kinase_dom"/>
</dbReference>
<dbReference type="PANTHER" id="PTHR27001:SF931">
    <property type="entry name" value="OS11G0664100 PROTEIN"/>
    <property type="match status" value="1"/>
</dbReference>
<dbReference type="OrthoDB" id="346907at2759"/>